<comment type="caution">
    <text evidence="2">The sequence shown here is derived from an EMBL/GenBank/DDBJ whole genome shotgun (WGS) entry which is preliminary data.</text>
</comment>
<keyword evidence="3" id="KW-1185">Reference proteome</keyword>
<accession>A0AAD6CXH7</accession>
<feature type="compositionally biased region" description="Polar residues" evidence="1">
    <location>
        <begin position="38"/>
        <end position="50"/>
    </location>
</feature>
<feature type="compositionally biased region" description="Basic and acidic residues" evidence="1">
    <location>
        <begin position="54"/>
        <end position="63"/>
    </location>
</feature>
<organism evidence="2 3">
    <name type="scientific">Penicillium frequentans</name>
    <dbReference type="NCBI Taxonomy" id="3151616"/>
    <lineage>
        <taxon>Eukaryota</taxon>
        <taxon>Fungi</taxon>
        <taxon>Dikarya</taxon>
        <taxon>Ascomycota</taxon>
        <taxon>Pezizomycotina</taxon>
        <taxon>Eurotiomycetes</taxon>
        <taxon>Eurotiomycetidae</taxon>
        <taxon>Eurotiales</taxon>
        <taxon>Aspergillaceae</taxon>
        <taxon>Penicillium</taxon>
    </lineage>
</organism>
<feature type="compositionally biased region" description="Basic residues" evidence="1">
    <location>
        <begin position="99"/>
        <end position="109"/>
    </location>
</feature>
<proteinExistence type="predicted"/>
<protein>
    <submittedName>
        <fullName evidence="2">Uncharacterized protein</fullName>
    </submittedName>
</protein>
<dbReference type="Proteomes" id="UP001220324">
    <property type="component" value="Unassembled WGS sequence"/>
</dbReference>
<name>A0AAD6CXH7_9EURO</name>
<reference evidence="2 3" key="1">
    <citation type="journal article" date="2023" name="IMA Fungus">
        <title>Comparative genomic study of the Penicillium genus elucidates a diverse pangenome and 15 lateral gene transfer events.</title>
        <authorList>
            <person name="Petersen C."/>
            <person name="Sorensen T."/>
            <person name="Nielsen M.R."/>
            <person name="Sondergaard T.E."/>
            <person name="Sorensen J.L."/>
            <person name="Fitzpatrick D.A."/>
            <person name="Frisvad J.C."/>
            <person name="Nielsen K.L."/>
        </authorList>
    </citation>
    <scope>NUCLEOTIDE SEQUENCE [LARGE SCALE GENOMIC DNA]</scope>
    <source>
        <strain evidence="2 3">IBT 35679</strain>
    </source>
</reference>
<evidence type="ECO:0000313" key="3">
    <source>
        <dbReference type="Proteomes" id="UP001220324"/>
    </source>
</evidence>
<gene>
    <name evidence="2" type="ORF">N7494_005188</name>
</gene>
<dbReference type="AlphaFoldDB" id="A0AAD6CXH7"/>
<dbReference type="EMBL" id="JAQIZZ010000004">
    <property type="protein sequence ID" value="KAJ5543909.1"/>
    <property type="molecule type" value="Genomic_DNA"/>
</dbReference>
<feature type="region of interest" description="Disordered" evidence="1">
    <location>
        <begin position="23"/>
        <end position="130"/>
    </location>
</feature>
<sequence>MSKASTFWPGKYSARLAKALEDEDDYGAEENAPHEDSIASQPETSKSIQTERVGVLHDRDERHGSRRGKKPLNEPDRPINMADSSPYRLHQPETLANKRPAKQVKKRPFRSLSEREEETERCRKAERKTTKRLIKRRLTRDIEVLKSEMKDLQQLVAQQSSLSKRSKGKRVSFHENAS</sequence>
<feature type="compositionally biased region" description="Basic and acidic residues" evidence="1">
    <location>
        <begin position="112"/>
        <end position="123"/>
    </location>
</feature>
<evidence type="ECO:0000256" key="1">
    <source>
        <dbReference type="SAM" id="MobiDB-lite"/>
    </source>
</evidence>
<feature type="region of interest" description="Disordered" evidence="1">
    <location>
        <begin position="157"/>
        <end position="178"/>
    </location>
</feature>
<evidence type="ECO:0000313" key="2">
    <source>
        <dbReference type="EMBL" id="KAJ5543909.1"/>
    </source>
</evidence>